<evidence type="ECO:0000256" key="1">
    <source>
        <dbReference type="ARBA" id="ARBA00004613"/>
    </source>
</evidence>
<organism evidence="6 7">
    <name type="scientific">Lingula anatina</name>
    <name type="common">Brachiopod</name>
    <name type="synonym">Lingula unguis</name>
    <dbReference type="NCBI Taxonomy" id="7574"/>
    <lineage>
        <taxon>Eukaryota</taxon>
        <taxon>Metazoa</taxon>
        <taxon>Spiralia</taxon>
        <taxon>Lophotrochozoa</taxon>
        <taxon>Brachiopoda</taxon>
        <taxon>Linguliformea</taxon>
        <taxon>Lingulata</taxon>
        <taxon>Lingulida</taxon>
        <taxon>Linguloidea</taxon>
        <taxon>Lingulidae</taxon>
        <taxon>Lingula</taxon>
    </lineage>
</organism>
<evidence type="ECO:0000256" key="2">
    <source>
        <dbReference type="ARBA" id="ARBA00010352"/>
    </source>
</evidence>
<dbReference type="Gene3D" id="2.60.40.1900">
    <property type="entry name" value="Beta-microseminoprotein (PSP94) domain"/>
    <property type="match status" value="1"/>
</dbReference>
<protein>
    <submittedName>
        <fullName evidence="7">Beta-microseminoprotein</fullName>
    </submittedName>
</protein>
<keyword evidence="4" id="KW-1015">Disulfide bond</keyword>
<dbReference type="InParanoid" id="A0A1S3I4G1"/>
<keyword evidence="5" id="KW-0732">Signal</keyword>
<accession>A0A1S3I4G1</accession>
<keyword evidence="6" id="KW-1185">Reference proteome</keyword>
<evidence type="ECO:0000313" key="6">
    <source>
        <dbReference type="Proteomes" id="UP000085678"/>
    </source>
</evidence>
<dbReference type="AlphaFoldDB" id="A0A1S3I4G1"/>
<dbReference type="GeneID" id="106160925"/>
<keyword evidence="3" id="KW-0964">Secreted</keyword>
<dbReference type="GO" id="GO:0005576">
    <property type="term" value="C:extracellular region"/>
    <property type="evidence" value="ECO:0007669"/>
    <property type="project" value="UniProtKB-SubCell"/>
</dbReference>
<dbReference type="InterPro" id="IPR008735">
    <property type="entry name" value="PSP94"/>
</dbReference>
<dbReference type="Proteomes" id="UP000085678">
    <property type="component" value="Unplaced"/>
</dbReference>
<gene>
    <name evidence="7" type="primary">LOC106160925</name>
</gene>
<dbReference type="OrthoDB" id="6048549at2759"/>
<dbReference type="RefSeq" id="XP_013393152.1">
    <property type="nucleotide sequence ID" value="XM_013537698.1"/>
</dbReference>
<reference evidence="7" key="1">
    <citation type="submission" date="2025-08" db="UniProtKB">
        <authorList>
            <consortium name="RefSeq"/>
        </authorList>
    </citation>
    <scope>IDENTIFICATION</scope>
    <source>
        <tissue evidence="7">Gonads</tissue>
    </source>
</reference>
<evidence type="ECO:0000256" key="5">
    <source>
        <dbReference type="SAM" id="SignalP"/>
    </source>
</evidence>
<feature type="chain" id="PRO_5010360024" evidence="5">
    <location>
        <begin position="21"/>
        <end position="118"/>
    </location>
</feature>
<dbReference type="PANTHER" id="PTHR10500">
    <property type="entry name" value="BETA-MICROSEMINOPROTEIN"/>
    <property type="match status" value="1"/>
</dbReference>
<dbReference type="PANTHER" id="PTHR10500:SF0">
    <property type="entry name" value="SCO-SPONDIN-LIKE"/>
    <property type="match status" value="1"/>
</dbReference>
<name>A0A1S3I4G1_LINAN</name>
<evidence type="ECO:0000256" key="3">
    <source>
        <dbReference type="ARBA" id="ARBA00022525"/>
    </source>
</evidence>
<dbReference type="KEGG" id="lak:106160925"/>
<comment type="subcellular location">
    <subcellularLocation>
        <location evidence="1">Secreted</location>
    </subcellularLocation>
</comment>
<evidence type="ECO:0000256" key="4">
    <source>
        <dbReference type="ARBA" id="ARBA00023157"/>
    </source>
</evidence>
<sequence length="118" mass="13338">MNVWLFSLLFACFYIRGFESFCYTSMPVWKMSDFGTGITYCKHKDLLLRPGSVLKTADCMRCTCTENGMSCCGEGLKAGTFGLPPKCKMVEDNCKAYAVLKENERMDCFTKKPVEFGN</sequence>
<evidence type="ECO:0000313" key="7">
    <source>
        <dbReference type="RefSeq" id="XP_013393152.1"/>
    </source>
</evidence>
<comment type="similarity">
    <text evidence="2">Belongs to the beta-microseminoprotein family.</text>
</comment>
<proteinExistence type="inferred from homology"/>
<feature type="signal peptide" evidence="5">
    <location>
        <begin position="1"/>
        <end position="20"/>
    </location>
</feature>